<proteinExistence type="predicted"/>
<dbReference type="RefSeq" id="WP_024895351.1">
    <property type="nucleotide sequence ID" value="NZ_JABBDV010000012.1"/>
</dbReference>
<sequence>MMLEGLSHQNELLTLLIEALPDAVFLKDGMGRWQVANEATIRLYHLRDIPWRNKTDAQLADLHPEFRTIHEEHSQT</sequence>
<protein>
    <recommendedName>
        <fullName evidence="3">PAS domain-containing protein</fullName>
    </recommendedName>
</protein>
<dbReference type="EMBL" id="LWSA01000209">
    <property type="protein sequence ID" value="OCX70082.1"/>
    <property type="molecule type" value="Genomic_DNA"/>
</dbReference>
<dbReference type="Gene3D" id="3.30.450.20">
    <property type="entry name" value="PAS domain"/>
    <property type="match status" value="1"/>
</dbReference>
<name>A0A1C2IQK6_ACITH</name>
<organism evidence="1 2">
    <name type="scientific">Acidithiobacillus thiooxidans</name>
    <name type="common">Thiobacillus thiooxidans</name>
    <dbReference type="NCBI Taxonomy" id="930"/>
    <lineage>
        <taxon>Bacteria</taxon>
        <taxon>Pseudomonadati</taxon>
        <taxon>Pseudomonadota</taxon>
        <taxon>Acidithiobacillia</taxon>
        <taxon>Acidithiobacillales</taxon>
        <taxon>Acidithiobacillaceae</taxon>
        <taxon>Acidithiobacillus</taxon>
    </lineage>
</organism>
<gene>
    <name evidence="1" type="ORF">A6P07_15315</name>
</gene>
<dbReference type="SUPFAM" id="SSF55785">
    <property type="entry name" value="PYP-like sensor domain (PAS domain)"/>
    <property type="match status" value="1"/>
</dbReference>
<comment type="caution">
    <text evidence="1">The sequence shown here is derived from an EMBL/GenBank/DDBJ whole genome shotgun (WGS) entry which is preliminary data.</text>
</comment>
<evidence type="ECO:0008006" key="3">
    <source>
        <dbReference type="Google" id="ProtNLM"/>
    </source>
</evidence>
<reference evidence="1 2" key="1">
    <citation type="journal article" date="2016" name="Int. J. Mol. Sci.">
        <title>Comparative genomics of the extreme acidophile Acidithiobacillus thiooxidans reveals intraspecific divergence and niche adaptation.</title>
        <authorList>
            <person name="Zhang X."/>
            <person name="Feng X."/>
            <person name="Tao J."/>
            <person name="Ma L."/>
            <person name="Xiao Y."/>
            <person name="Liang Y."/>
            <person name="Liu X."/>
            <person name="Yin H."/>
        </authorList>
    </citation>
    <scope>NUCLEOTIDE SEQUENCE [LARGE SCALE GENOMIC DNA]</scope>
    <source>
        <strain evidence="1 2">A02</strain>
    </source>
</reference>
<dbReference type="InterPro" id="IPR035965">
    <property type="entry name" value="PAS-like_dom_sf"/>
</dbReference>
<evidence type="ECO:0000313" key="1">
    <source>
        <dbReference type="EMBL" id="OCX70082.1"/>
    </source>
</evidence>
<dbReference type="Proteomes" id="UP000094893">
    <property type="component" value="Unassembled WGS sequence"/>
</dbReference>
<evidence type="ECO:0000313" key="2">
    <source>
        <dbReference type="Proteomes" id="UP000094893"/>
    </source>
</evidence>
<dbReference type="AlphaFoldDB" id="A0A1C2IQK6"/>
<accession>A0A1C2IQK6</accession>